<dbReference type="Pfam" id="PF00069">
    <property type="entry name" value="Pkinase"/>
    <property type="match status" value="1"/>
</dbReference>
<dbReference type="EMBL" id="JABXXO010000003">
    <property type="protein sequence ID" value="KAF7782494.1"/>
    <property type="molecule type" value="Genomic_DNA"/>
</dbReference>
<dbReference type="InterPro" id="IPR000719">
    <property type="entry name" value="Prot_kinase_dom"/>
</dbReference>
<dbReference type="Proteomes" id="UP000629468">
    <property type="component" value="Unassembled WGS sequence"/>
</dbReference>
<dbReference type="GO" id="GO:0005524">
    <property type="term" value="F:ATP binding"/>
    <property type="evidence" value="ECO:0007669"/>
    <property type="project" value="UniProtKB-KW"/>
</dbReference>
<dbReference type="SUPFAM" id="SSF56112">
    <property type="entry name" value="Protein kinase-like (PK-like)"/>
    <property type="match status" value="1"/>
</dbReference>
<evidence type="ECO:0000256" key="1">
    <source>
        <dbReference type="ARBA" id="ARBA00022741"/>
    </source>
</evidence>
<feature type="domain" description="Protein kinase" evidence="4">
    <location>
        <begin position="1"/>
        <end position="118"/>
    </location>
</feature>
<protein>
    <recommendedName>
        <fullName evidence="4">Protein kinase domain-containing protein</fullName>
    </recommendedName>
</protein>
<feature type="compositionally biased region" description="Polar residues" evidence="3">
    <location>
        <begin position="269"/>
        <end position="289"/>
    </location>
</feature>
<feature type="region of interest" description="Disordered" evidence="3">
    <location>
        <begin position="321"/>
        <end position="371"/>
    </location>
</feature>
<comment type="caution">
    <text evidence="5">The sequence shown here is derived from an EMBL/GenBank/DDBJ whole genome shotgun (WGS) entry which is preliminary data.</text>
</comment>
<proteinExistence type="predicted"/>
<dbReference type="GO" id="GO:0005737">
    <property type="term" value="C:cytoplasm"/>
    <property type="evidence" value="ECO:0007669"/>
    <property type="project" value="TreeGrafter"/>
</dbReference>
<accession>A0A8H7F840</accession>
<dbReference type="InterPro" id="IPR050629">
    <property type="entry name" value="STE20/SPS1-PAK"/>
</dbReference>
<dbReference type="SMART" id="SM00220">
    <property type="entry name" value="S_TKc"/>
    <property type="match status" value="1"/>
</dbReference>
<gene>
    <name evidence="5" type="ORF">Agabi119p4_1870</name>
</gene>
<feature type="compositionally biased region" description="Polar residues" evidence="3">
    <location>
        <begin position="349"/>
        <end position="362"/>
    </location>
</feature>
<feature type="compositionally biased region" description="Polar residues" evidence="3">
    <location>
        <begin position="321"/>
        <end position="337"/>
    </location>
</feature>
<evidence type="ECO:0000313" key="6">
    <source>
        <dbReference type="Proteomes" id="UP000629468"/>
    </source>
</evidence>
<dbReference type="GO" id="GO:0004674">
    <property type="term" value="F:protein serine/threonine kinase activity"/>
    <property type="evidence" value="ECO:0007669"/>
    <property type="project" value="TreeGrafter"/>
</dbReference>
<dbReference type="PANTHER" id="PTHR48012:SF21">
    <property type="entry name" value="PH DOMAIN-CONTAINING PROTEIN"/>
    <property type="match status" value="1"/>
</dbReference>
<dbReference type="AlphaFoldDB" id="A0A8H7F840"/>
<evidence type="ECO:0000259" key="4">
    <source>
        <dbReference type="PROSITE" id="PS50011"/>
    </source>
</evidence>
<dbReference type="Gene3D" id="1.10.510.10">
    <property type="entry name" value="Transferase(Phosphotransferase) domain 1"/>
    <property type="match status" value="1"/>
</dbReference>
<feature type="region of interest" description="Disordered" evidence="3">
    <location>
        <begin position="565"/>
        <end position="593"/>
    </location>
</feature>
<feature type="region of interest" description="Disordered" evidence="3">
    <location>
        <begin position="265"/>
        <end position="303"/>
    </location>
</feature>
<feature type="region of interest" description="Disordered" evidence="3">
    <location>
        <begin position="647"/>
        <end position="666"/>
    </location>
</feature>
<keyword evidence="1" id="KW-0547">Nucleotide-binding</keyword>
<organism evidence="5 6">
    <name type="scientific">Agaricus bisporus var. burnettii</name>
    <dbReference type="NCBI Taxonomy" id="192524"/>
    <lineage>
        <taxon>Eukaryota</taxon>
        <taxon>Fungi</taxon>
        <taxon>Dikarya</taxon>
        <taxon>Basidiomycota</taxon>
        <taxon>Agaricomycotina</taxon>
        <taxon>Agaricomycetes</taxon>
        <taxon>Agaricomycetidae</taxon>
        <taxon>Agaricales</taxon>
        <taxon>Agaricineae</taxon>
        <taxon>Agaricaceae</taxon>
        <taxon>Agaricus</taxon>
    </lineage>
</organism>
<reference evidence="5 6" key="1">
    <citation type="journal article" name="Sci. Rep.">
        <title>Telomere-to-telomere assembled and centromere annotated genomes of the two main subspecies of the button mushroom Agaricus bisporus reveal especially polymorphic chromosome ends.</title>
        <authorList>
            <person name="Sonnenberg A.S.M."/>
            <person name="Sedaghat-Telgerd N."/>
            <person name="Lavrijssen B."/>
            <person name="Ohm R.A."/>
            <person name="Hendrickx P.M."/>
            <person name="Scholtmeijer K."/>
            <person name="Baars J.J.P."/>
            <person name="van Peer A."/>
        </authorList>
    </citation>
    <scope>NUCLEOTIDE SEQUENCE [LARGE SCALE GENOMIC DNA]</scope>
    <source>
        <strain evidence="5 6">H119_p4</strain>
    </source>
</reference>
<feature type="region of interest" description="Disordered" evidence="3">
    <location>
        <begin position="515"/>
        <end position="543"/>
    </location>
</feature>
<dbReference type="InterPro" id="IPR011009">
    <property type="entry name" value="Kinase-like_dom_sf"/>
</dbReference>
<dbReference type="PANTHER" id="PTHR48012">
    <property type="entry name" value="STERILE20-LIKE KINASE, ISOFORM B-RELATED"/>
    <property type="match status" value="1"/>
</dbReference>
<sequence length="666" mass="73201">MICDFGVSALLATTTSKRNTLTGTPYWMAPEVVQSVAAYDTKADIWSLGIMVYEMVKGSPPHSNLDRFQVMELIPRVKPPRISEQEGSKEMRDFMAHCLKELPTERLPAEELQKSKWIKLTAKLHVTILKDLIVRLEQLSRASLAEPLEWENESDGSHSNEDDCEWEFESVRHSNVDLYKTDISTSYGDSLGPGNSTKQEYEQLTIRGPVSTSTFPTSLRVLFEDNTNVVSSSYRPALSTNISHFSSSPAPTDETLKSPNELALPEGFQTRNPVSSRSTNIDTVQSSQMGRHYDLDSKKPSLQEETIDNTVRIDTETVQSIQTLSGPKTALSPSQEAVESIDLAMHPSKTPTNRYRSRSSAEPSEWHSQDRDLASPAAFRFPLKAIALTNHEAEENIVIGSKPTDSTIPSSHQPAHSLDTISRRAALQPFVAPAMHRTRSATAIQPVYTLSNSKASISMNESTHEAQKLPNRTNADRNGLDISLVPNHTLGTPGLKDVLKIPSLSSEHHLGFSDLLPPSPSAFGTQPRGNVATPPSSSDYRRSPSVMRIFSEDDILAAGSTSPFLSNVANKTDPQTDLKIPSSLSRSANASSSPPIRILNYPSLMDGSRAQVHTEMTQTVENLASWLGILEEGLNSIMSFPRSDVIEEEQEPITTPEISSLNAGQD</sequence>
<feature type="compositionally biased region" description="Low complexity" evidence="3">
    <location>
        <begin position="580"/>
        <end position="593"/>
    </location>
</feature>
<name>A0A8H7F840_AGABI</name>
<dbReference type="PROSITE" id="PS50011">
    <property type="entry name" value="PROTEIN_KINASE_DOM"/>
    <property type="match status" value="1"/>
</dbReference>
<feature type="compositionally biased region" description="Polar residues" evidence="3">
    <location>
        <begin position="565"/>
        <end position="575"/>
    </location>
</feature>
<evidence type="ECO:0000256" key="3">
    <source>
        <dbReference type="SAM" id="MobiDB-lite"/>
    </source>
</evidence>
<evidence type="ECO:0000313" key="5">
    <source>
        <dbReference type="EMBL" id="KAF7782494.1"/>
    </source>
</evidence>
<feature type="compositionally biased region" description="Basic and acidic residues" evidence="3">
    <location>
        <begin position="291"/>
        <end position="302"/>
    </location>
</feature>
<evidence type="ECO:0000256" key="2">
    <source>
        <dbReference type="ARBA" id="ARBA00022840"/>
    </source>
</evidence>
<keyword evidence="2" id="KW-0067">ATP-binding</keyword>